<organism evidence="1 2">
    <name type="scientific">Candidatus Ruthenibacterium merdavium</name>
    <dbReference type="NCBI Taxonomy" id="2838752"/>
    <lineage>
        <taxon>Bacteria</taxon>
        <taxon>Bacillati</taxon>
        <taxon>Bacillota</taxon>
        <taxon>Clostridia</taxon>
        <taxon>Eubacteriales</taxon>
        <taxon>Oscillospiraceae</taxon>
        <taxon>Ruthenibacterium</taxon>
    </lineage>
</organism>
<accession>A0A9D2Q1J5</accession>
<comment type="caution">
    <text evidence="1">The sequence shown here is derived from an EMBL/GenBank/DDBJ whole genome shotgun (WGS) entry which is preliminary data.</text>
</comment>
<dbReference type="AlphaFoldDB" id="A0A9D2Q1J5"/>
<name>A0A9D2Q1J5_9FIRM</name>
<dbReference type="EMBL" id="DWWA01000004">
    <property type="protein sequence ID" value="HJC71238.1"/>
    <property type="molecule type" value="Genomic_DNA"/>
</dbReference>
<gene>
    <name evidence="1" type="ORF">H9698_00375</name>
</gene>
<dbReference type="SUPFAM" id="SSF52540">
    <property type="entry name" value="P-loop containing nucleoside triphosphate hydrolases"/>
    <property type="match status" value="1"/>
</dbReference>
<reference evidence="1" key="2">
    <citation type="submission" date="2021-04" db="EMBL/GenBank/DDBJ databases">
        <authorList>
            <person name="Gilroy R."/>
        </authorList>
    </citation>
    <scope>NUCLEOTIDE SEQUENCE</scope>
    <source>
        <strain evidence="1">5933</strain>
    </source>
</reference>
<reference evidence="1" key="1">
    <citation type="journal article" date="2021" name="PeerJ">
        <title>Extensive microbial diversity within the chicken gut microbiome revealed by metagenomics and culture.</title>
        <authorList>
            <person name="Gilroy R."/>
            <person name="Ravi A."/>
            <person name="Getino M."/>
            <person name="Pursley I."/>
            <person name="Horton D.L."/>
            <person name="Alikhan N.F."/>
            <person name="Baker D."/>
            <person name="Gharbi K."/>
            <person name="Hall N."/>
            <person name="Watson M."/>
            <person name="Adriaenssens E.M."/>
            <person name="Foster-Nyarko E."/>
            <person name="Jarju S."/>
            <person name="Secka A."/>
            <person name="Antonio M."/>
            <person name="Oren A."/>
            <person name="Chaudhuri R.R."/>
            <person name="La Ragione R."/>
            <person name="Hildebrand F."/>
            <person name="Pallen M.J."/>
        </authorList>
    </citation>
    <scope>NUCLEOTIDE SEQUENCE</scope>
    <source>
        <strain evidence="1">5933</strain>
    </source>
</reference>
<sequence>MNQAAYQDLSRVLSTHLKQHPKAQPIDCIKLCYQRAFGAAHFCGTPKQALDALTHECAALSGDENEPLLTEIGGGAVRVSLRAALAKQIPLAFFAQFFCLCAAHAPKNEAWFSEALDALEPLCAQGALPFEPQNMRTVCEAYRTKGCPPISHSEEYRAAYAPHYRVLAGHAARLFQFALAIAQKLEDSPEGTRIVAALDGFAGAGKSTAAAFLSELFGGAPVAAMDDFFLPADLRTPERFAQPGGNVHYERFAEEVSPLLHSTKAFSYRRFDCSRMDYGAPREIASFPLVIVEGSYALHPFLRAQYDLTAFFDIEPDEQQHRILQRSGEAMLRRFVAEWIPMERAYEAAFRVKRHADFVLCTDEGAAALDTE</sequence>
<dbReference type="Proteomes" id="UP000823918">
    <property type="component" value="Unassembled WGS sequence"/>
</dbReference>
<evidence type="ECO:0008006" key="3">
    <source>
        <dbReference type="Google" id="ProtNLM"/>
    </source>
</evidence>
<evidence type="ECO:0000313" key="2">
    <source>
        <dbReference type="Proteomes" id="UP000823918"/>
    </source>
</evidence>
<protein>
    <recommendedName>
        <fullName evidence="3">Uridine kinase</fullName>
    </recommendedName>
</protein>
<dbReference type="Gene3D" id="3.40.50.300">
    <property type="entry name" value="P-loop containing nucleotide triphosphate hydrolases"/>
    <property type="match status" value="1"/>
</dbReference>
<proteinExistence type="predicted"/>
<evidence type="ECO:0000313" key="1">
    <source>
        <dbReference type="EMBL" id="HJC71238.1"/>
    </source>
</evidence>
<dbReference type="InterPro" id="IPR027417">
    <property type="entry name" value="P-loop_NTPase"/>
</dbReference>